<evidence type="ECO:0000313" key="1">
    <source>
        <dbReference type="EMBL" id="PTD04076.1"/>
    </source>
</evidence>
<organism evidence="1 2">
    <name type="scientific">Fusarium culmorum</name>
    <dbReference type="NCBI Taxonomy" id="5516"/>
    <lineage>
        <taxon>Eukaryota</taxon>
        <taxon>Fungi</taxon>
        <taxon>Dikarya</taxon>
        <taxon>Ascomycota</taxon>
        <taxon>Pezizomycotina</taxon>
        <taxon>Sordariomycetes</taxon>
        <taxon>Hypocreomycetidae</taxon>
        <taxon>Hypocreales</taxon>
        <taxon>Nectriaceae</taxon>
        <taxon>Fusarium</taxon>
    </lineage>
</organism>
<gene>
    <name evidence="1" type="ORF">FCULG_00001778</name>
</gene>
<dbReference type="AlphaFoldDB" id="A0A2T4GKH5"/>
<keyword evidence="2" id="KW-1185">Reference proteome</keyword>
<name>A0A2T4GKH5_FUSCU</name>
<proteinExistence type="predicted"/>
<comment type="caution">
    <text evidence="1">The sequence shown here is derived from an EMBL/GenBank/DDBJ whole genome shotgun (WGS) entry which is preliminary data.</text>
</comment>
<dbReference type="EMBL" id="PVEM01000012">
    <property type="protein sequence ID" value="PTD04076.1"/>
    <property type="molecule type" value="Genomic_DNA"/>
</dbReference>
<evidence type="ECO:0000313" key="2">
    <source>
        <dbReference type="Proteomes" id="UP000241587"/>
    </source>
</evidence>
<protein>
    <submittedName>
        <fullName evidence="1">Uncharacterized protein</fullName>
    </submittedName>
</protein>
<sequence>MSFKLKSLSEGPLSLSISLPEPNIWFRRTLSGPELYQVLRITDPRMGSGSPIIADQTSLAYQRIGAFLIAKDL</sequence>
<accession>A0A2T4GKH5</accession>
<reference evidence="1 2" key="1">
    <citation type="submission" date="2018-02" db="EMBL/GenBank/DDBJ databases">
        <title>Fusarium culmorum secondary metabolites in fungal-bacterial-plant interactions.</title>
        <authorList>
            <person name="Schmidt R."/>
        </authorList>
    </citation>
    <scope>NUCLEOTIDE SEQUENCE [LARGE SCALE GENOMIC DNA]</scope>
    <source>
        <strain evidence="1 2">PV</strain>
    </source>
</reference>
<dbReference type="Proteomes" id="UP000241587">
    <property type="component" value="Unassembled WGS sequence"/>
</dbReference>